<dbReference type="Proteomes" id="UP000305948">
    <property type="component" value="Unassembled WGS sequence"/>
</dbReference>
<accession>A0A5C3NAG1</accession>
<gene>
    <name evidence="1" type="ORF">OE88DRAFT_1187441</name>
</gene>
<name>A0A5C3NAG1_9AGAM</name>
<protein>
    <submittedName>
        <fullName evidence="1">Uncharacterized protein</fullName>
    </submittedName>
</protein>
<keyword evidence="2" id="KW-1185">Reference proteome</keyword>
<evidence type="ECO:0000313" key="2">
    <source>
        <dbReference type="Proteomes" id="UP000305948"/>
    </source>
</evidence>
<evidence type="ECO:0000313" key="1">
    <source>
        <dbReference type="EMBL" id="TFK54343.1"/>
    </source>
</evidence>
<organism evidence="1 2">
    <name type="scientific">Heliocybe sulcata</name>
    <dbReference type="NCBI Taxonomy" id="5364"/>
    <lineage>
        <taxon>Eukaryota</taxon>
        <taxon>Fungi</taxon>
        <taxon>Dikarya</taxon>
        <taxon>Basidiomycota</taxon>
        <taxon>Agaricomycotina</taxon>
        <taxon>Agaricomycetes</taxon>
        <taxon>Gloeophyllales</taxon>
        <taxon>Gloeophyllaceae</taxon>
        <taxon>Heliocybe</taxon>
    </lineage>
</organism>
<dbReference type="AlphaFoldDB" id="A0A5C3NAG1"/>
<proteinExistence type="predicted"/>
<sequence>MTIPLFRCDRLSMLPRLLQVLVVIRSLHSRRVKPEGNKTRPAPGRVLLCVSTYPTASEFTRWRSRLKPMTPASLRPQACYDDTNEMCTVCRLGRIPHLDETWKRECSFQQSLLLEVPFLCTKETDKLSMVHKYLLEITEQRSTVFHHSK</sequence>
<dbReference type="EMBL" id="ML213506">
    <property type="protein sequence ID" value="TFK54343.1"/>
    <property type="molecule type" value="Genomic_DNA"/>
</dbReference>
<reference evidence="1 2" key="1">
    <citation type="journal article" date="2019" name="Nat. Ecol. Evol.">
        <title>Megaphylogeny resolves global patterns of mushroom evolution.</title>
        <authorList>
            <person name="Varga T."/>
            <person name="Krizsan K."/>
            <person name="Foldi C."/>
            <person name="Dima B."/>
            <person name="Sanchez-Garcia M."/>
            <person name="Sanchez-Ramirez S."/>
            <person name="Szollosi G.J."/>
            <person name="Szarkandi J.G."/>
            <person name="Papp V."/>
            <person name="Albert L."/>
            <person name="Andreopoulos W."/>
            <person name="Angelini C."/>
            <person name="Antonin V."/>
            <person name="Barry K.W."/>
            <person name="Bougher N.L."/>
            <person name="Buchanan P."/>
            <person name="Buyck B."/>
            <person name="Bense V."/>
            <person name="Catcheside P."/>
            <person name="Chovatia M."/>
            <person name="Cooper J."/>
            <person name="Damon W."/>
            <person name="Desjardin D."/>
            <person name="Finy P."/>
            <person name="Geml J."/>
            <person name="Haridas S."/>
            <person name="Hughes K."/>
            <person name="Justo A."/>
            <person name="Karasinski D."/>
            <person name="Kautmanova I."/>
            <person name="Kiss B."/>
            <person name="Kocsube S."/>
            <person name="Kotiranta H."/>
            <person name="LaButti K.M."/>
            <person name="Lechner B.E."/>
            <person name="Liimatainen K."/>
            <person name="Lipzen A."/>
            <person name="Lukacs Z."/>
            <person name="Mihaltcheva S."/>
            <person name="Morgado L.N."/>
            <person name="Niskanen T."/>
            <person name="Noordeloos M.E."/>
            <person name="Ohm R.A."/>
            <person name="Ortiz-Santana B."/>
            <person name="Ovrebo C."/>
            <person name="Racz N."/>
            <person name="Riley R."/>
            <person name="Savchenko A."/>
            <person name="Shiryaev A."/>
            <person name="Soop K."/>
            <person name="Spirin V."/>
            <person name="Szebenyi C."/>
            <person name="Tomsovsky M."/>
            <person name="Tulloss R.E."/>
            <person name="Uehling J."/>
            <person name="Grigoriev I.V."/>
            <person name="Vagvolgyi C."/>
            <person name="Papp T."/>
            <person name="Martin F.M."/>
            <person name="Miettinen O."/>
            <person name="Hibbett D.S."/>
            <person name="Nagy L.G."/>
        </authorList>
    </citation>
    <scope>NUCLEOTIDE SEQUENCE [LARGE SCALE GENOMIC DNA]</scope>
    <source>
        <strain evidence="1 2">OMC1185</strain>
    </source>
</reference>